<name>A0A0D2EME5_9EURO</name>
<feature type="compositionally biased region" description="Low complexity" evidence="2">
    <location>
        <begin position="73"/>
        <end position="89"/>
    </location>
</feature>
<dbReference type="Proteomes" id="UP000054342">
    <property type="component" value="Unassembled WGS sequence"/>
</dbReference>
<dbReference type="Pfam" id="PF10262">
    <property type="entry name" value="Rdx"/>
    <property type="match status" value="1"/>
</dbReference>
<dbReference type="InterPro" id="IPR011893">
    <property type="entry name" value="Selenoprotein_Rdx-typ"/>
</dbReference>
<evidence type="ECO:0000256" key="1">
    <source>
        <dbReference type="ARBA" id="ARBA00023284"/>
    </source>
</evidence>
<dbReference type="EMBL" id="KN847319">
    <property type="protein sequence ID" value="KIW56588.1"/>
    <property type="molecule type" value="Genomic_DNA"/>
</dbReference>
<dbReference type="HOGENOM" id="CLU_068510_1_1_1"/>
<dbReference type="AlphaFoldDB" id="A0A0D2EME5"/>
<dbReference type="PANTHER" id="PTHR36417:SF2">
    <property type="entry name" value="SELENOPROTEIN DOMAIN PROTEIN (AFU_ORTHOLOGUE AFUA_1G05220)"/>
    <property type="match status" value="1"/>
</dbReference>
<keyword evidence="1" id="KW-0676">Redox-active center</keyword>
<feature type="region of interest" description="Disordered" evidence="2">
    <location>
        <begin position="140"/>
        <end position="184"/>
    </location>
</feature>
<feature type="compositionally biased region" description="Basic and acidic residues" evidence="2">
    <location>
        <begin position="174"/>
        <end position="184"/>
    </location>
</feature>
<dbReference type="OrthoDB" id="60822at2759"/>
<gene>
    <name evidence="3" type="ORF">PV05_05238</name>
</gene>
<keyword evidence="4" id="KW-1185">Reference proteome</keyword>
<evidence type="ECO:0000256" key="2">
    <source>
        <dbReference type="SAM" id="MobiDB-lite"/>
    </source>
</evidence>
<dbReference type="InterPro" id="IPR036249">
    <property type="entry name" value="Thioredoxin-like_sf"/>
</dbReference>
<sequence>MATQTDDITTSQALSTVNIPRIAIKFCTQCKWNLRAAYYAQELLQTFSTSIGEIALIPVTGGIFTVTMTHAATTTPSTSTPTSGSTPDPQKQATGSVTETLIWDRKTDGGFPETKELKNRVRNIIEPGRDLGHIDRSLKKVKEPYMKNEAESRNIEEGASGAANQQIDGGEGNSHGKEGCDDCK</sequence>
<protein>
    <recommendedName>
        <fullName evidence="5">Selenoprotein W-like protein</fullName>
    </recommendedName>
</protein>
<evidence type="ECO:0000313" key="3">
    <source>
        <dbReference type="EMBL" id="KIW56588.1"/>
    </source>
</evidence>
<evidence type="ECO:0000313" key="4">
    <source>
        <dbReference type="Proteomes" id="UP000054342"/>
    </source>
</evidence>
<dbReference type="RefSeq" id="XP_013317172.1">
    <property type="nucleotide sequence ID" value="XM_013461718.1"/>
</dbReference>
<accession>A0A0D2EME5</accession>
<dbReference type="GeneID" id="25327146"/>
<dbReference type="RefSeq" id="XP_013317171.1">
    <property type="nucleotide sequence ID" value="XM_013461717.1"/>
</dbReference>
<feature type="compositionally biased region" description="Basic and acidic residues" evidence="2">
    <location>
        <begin position="140"/>
        <end position="156"/>
    </location>
</feature>
<dbReference type="SUPFAM" id="SSF52833">
    <property type="entry name" value="Thioredoxin-like"/>
    <property type="match status" value="1"/>
</dbReference>
<dbReference type="Gene3D" id="3.40.30.10">
    <property type="entry name" value="Glutaredoxin"/>
    <property type="match status" value="1"/>
</dbReference>
<dbReference type="PANTHER" id="PTHR36417">
    <property type="entry name" value="SELENOPROTEIN DOMAIN PROTEIN (AFU_ORTHOLOGUE AFUA_1G05220)"/>
    <property type="match status" value="1"/>
</dbReference>
<evidence type="ECO:0008006" key="5">
    <source>
        <dbReference type="Google" id="ProtNLM"/>
    </source>
</evidence>
<reference evidence="3 4" key="1">
    <citation type="submission" date="2015-01" db="EMBL/GenBank/DDBJ databases">
        <title>The Genome Sequence of Exophiala xenobiotica CBS118157.</title>
        <authorList>
            <consortium name="The Broad Institute Genomics Platform"/>
            <person name="Cuomo C."/>
            <person name="de Hoog S."/>
            <person name="Gorbushina A."/>
            <person name="Stielow B."/>
            <person name="Teixiera M."/>
            <person name="Abouelleil A."/>
            <person name="Chapman S.B."/>
            <person name="Priest M."/>
            <person name="Young S.K."/>
            <person name="Wortman J."/>
            <person name="Nusbaum C."/>
            <person name="Birren B."/>
        </authorList>
    </citation>
    <scope>NUCLEOTIDE SEQUENCE [LARGE SCALE GENOMIC DNA]</scope>
    <source>
        <strain evidence="3 4">CBS 118157</strain>
    </source>
</reference>
<organism evidence="3 4">
    <name type="scientific">Exophiala xenobiotica</name>
    <dbReference type="NCBI Taxonomy" id="348802"/>
    <lineage>
        <taxon>Eukaryota</taxon>
        <taxon>Fungi</taxon>
        <taxon>Dikarya</taxon>
        <taxon>Ascomycota</taxon>
        <taxon>Pezizomycotina</taxon>
        <taxon>Eurotiomycetes</taxon>
        <taxon>Chaetothyriomycetidae</taxon>
        <taxon>Chaetothyriales</taxon>
        <taxon>Herpotrichiellaceae</taxon>
        <taxon>Exophiala</taxon>
    </lineage>
</organism>
<dbReference type="EMBL" id="KN847319">
    <property type="protein sequence ID" value="KIW56587.1"/>
    <property type="molecule type" value="Genomic_DNA"/>
</dbReference>
<feature type="region of interest" description="Disordered" evidence="2">
    <location>
        <begin position="73"/>
        <end position="96"/>
    </location>
</feature>
<proteinExistence type="predicted"/>